<dbReference type="RefSeq" id="WP_009283343.1">
    <property type="nucleotide sequence ID" value="NZ_CAIT01000007.1"/>
</dbReference>
<sequence>MSITKLHIRKAIDSAEINLHQLWGLLCDLKSNKIHENNFGNRLISFQENLASTIFDLQIVRDKIIKEEKLLIDNKNRFNYNWFKGKMKLLSNFKKAIDYVINISRAFGDSYAFFFYQFDLKLLAKHLSHQRITNYTTSIGRRGELELIKKIKHVDGNFLLFHDITNILRYGDCSFIDLRTMKIAQIGELKTSIKEENVLNLELLIVDREVLKNRGKPLHNPNSNKTRKDRQLLGIINLLINEIDPNSTNISLDNKSYSKEIELLLKNARTKRYNFVKVSDGLAFVCIKYKKTTLYNRIFTKNNSKDELERHKQRLFDTALSLMKPPPAHNSLVIGQLLYESDLSSKNLSGTIPLFWQPIDTNLLKDIYFTTCMVSSIFNPIHLIEKVESMGYKVDSKYINNGRYKEELQKSIQHFDSFIPHVIDHLLTENFVFESLRESEKFASENNLISMTIKPQRHVNPD</sequence>
<comment type="caution">
    <text evidence="1">The sequence shown here is derived from an EMBL/GenBank/DDBJ whole genome shotgun (WGS) entry which is preliminary data.</text>
</comment>
<gene>
    <name evidence="1" type="ORF">BN8_03970</name>
</gene>
<dbReference type="OrthoDB" id="7605150at2"/>
<name>I2GLJ1_9BACT</name>
<dbReference type="Proteomes" id="UP000009309">
    <property type="component" value="Unassembled WGS sequence"/>
</dbReference>
<protein>
    <submittedName>
        <fullName evidence="1">Uncharacterized protein</fullName>
    </submittedName>
</protein>
<keyword evidence="2" id="KW-1185">Reference proteome</keyword>
<organism evidence="1 2">
    <name type="scientific">Fibrisoma limi BUZ 3</name>
    <dbReference type="NCBI Taxonomy" id="1185876"/>
    <lineage>
        <taxon>Bacteria</taxon>
        <taxon>Pseudomonadati</taxon>
        <taxon>Bacteroidota</taxon>
        <taxon>Cytophagia</taxon>
        <taxon>Cytophagales</taxon>
        <taxon>Spirosomataceae</taxon>
        <taxon>Fibrisoma</taxon>
    </lineage>
</organism>
<dbReference type="EMBL" id="CAIT01000007">
    <property type="protein sequence ID" value="CCH54767.1"/>
    <property type="molecule type" value="Genomic_DNA"/>
</dbReference>
<dbReference type="AlphaFoldDB" id="I2GLJ1"/>
<reference evidence="1 2" key="1">
    <citation type="journal article" date="2012" name="J. Bacteriol.">
        <title>Genome Sequence of the Filamentous Bacterium Fibrisoma limi BUZ 3T.</title>
        <authorList>
            <person name="Filippini M."/>
            <person name="Qi W."/>
            <person name="Jaenicke S."/>
            <person name="Goesmann A."/>
            <person name="Smits T.H."/>
            <person name="Bagheri H.C."/>
        </authorList>
    </citation>
    <scope>NUCLEOTIDE SEQUENCE [LARGE SCALE GENOMIC DNA]</scope>
    <source>
        <strain evidence="2">BUZ 3T</strain>
    </source>
</reference>
<proteinExistence type="predicted"/>
<evidence type="ECO:0000313" key="1">
    <source>
        <dbReference type="EMBL" id="CCH54767.1"/>
    </source>
</evidence>
<accession>I2GLJ1</accession>
<evidence type="ECO:0000313" key="2">
    <source>
        <dbReference type="Proteomes" id="UP000009309"/>
    </source>
</evidence>